<dbReference type="SUPFAM" id="SSF50475">
    <property type="entry name" value="FMN-binding split barrel"/>
    <property type="match status" value="1"/>
</dbReference>
<keyword evidence="4" id="KW-1185">Reference proteome</keyword>
<dbReference type="PANTHER" id="PTHR30466">
    <property type="entry name" value="FLAVIN REDUCTASE"/>
    <property type="match status" value="1"/>
</dbReference>
<dbReference type="Gene3D" id="2.30.110.10">
    <property type="entry name" value="Electron Transport, Fmn-binding Protein, Chain A"/>
    <property type="match status" value="1"/>
</dbReference>
<sequence length="137" mass="14486">MDGDGCGLTMTAVVPVSISPMQYLACLGHESATLAAIRKHKVFCINVLSASQAEISNRFAGKGRGKFETVEHVVTSRGVPVIAGAVANILCDVAEIVPSGDHDIVIGTVTHAAHTPGDPLVYFAKRYARLGDDRLRD</sequence>
<keyword evidence="1" id="KW-0560">Oxidoreductase</keyword>
<dbReference type="Proteomes" id="UP001320898">
    <property type="component" value="Unassembled WGS sequence"/>
</dbReference>
<dbReference type="GO" id="GO:0006208">
    <property type="term" value="P:pyrimidine nucleobase catabolic process"/>
    <property type="evidence" value="ECO:0007669"/>
    <property type="project" value="TreeGrafter"/>
</dbReference>
<name>A0AAW5QZP3_9HYPH</name>
<dbReference type="InterPro" id="IPR012349">
    <property type="entry name" value="Split_barrel_FMN-bd"/>
</dbReference>
<evidence type="ECO:0000313" key="4">
    <source>
        <dbReference type="Proteomes" id="UP001320898"/>
    </source>
</evidence>
<dbReference type="SMART" id="SM00903">
    <property type="entry name" value="Flavin_Reduct"/>
    <property type="match status" value="1"/>
</dbReference>
<protein>
    <submittedName>
        <fullName evidence="3">Flavin reductase family protein</fullName>
    </submittedName>
</protein>
<dbReference type="AlphaFoldDB" id="A0AAW5QZP3"/>
<organism evidence="3 4">
    <name type="scientific">Microbaculum marinisediminis</name>
    <dbReference type="NCBI Taxonomy" id="2931392"/>
    <lineage>
        <taxon>Bacteria</taxon>
        <taxon>Pseudomonadati</taxon>
        <taxon>Pseudomonadota</taxon>
        <taxon>Alphaproteobacteria</taxon>
        <taxon>Hyphomicrobiales</taxon>
        <taxon>Tepidamorphaceae</taxon>
        <taxon>Microbaculum</taxon>
    </lineage>
</organism>
<dbReference type="InterPro" id="IPR050268">
    <property type="entry name" value="NADH-dep_flavin_reductase"/>
</dbReference>
<feature type="domain" description="Flavin reductase like" evidence="2">
    <location>
        <begin position="1"/>
        <end position="129"/>
    </location>
</feature>
<dbReference type="PANTHER" id="PTHR30466:SF1">
    <property type="entry name" value="FMN REDUCTASE (NADH) RUTF"/>
    <property type="match status" value="1"/>
</dbReference>
<evidence type="ECO:0000259" key="2">
    <source>
        <dbReference type="SMART" id="SM00903"/>
    </source>
</evidence>
<comment type="caution">
    <text evidence="3">The sequence shown here is derived from an EMBL/GenBank/DDBJ whole genome shotgun (WGS) entry which is preliminary data.</text>
</comment>
<dbReference type="Pfam" id="PF01613">
    <property type="entry name" value="Flavin_Reduct"/>
    <property type="match status" value="1"/>
</dbReference>
<evidence type="ECO:0000256" key="1">
    <source>
        <dbReference type="ARBA" id="ARBA00023002"/>
    </source>
</evidence>
<dbReference type="InterPro" id="IPR002563">
    <property type="entry name" value="Flavin_Rdtase-like_dom"/>
</dbReference>
<evidence type="ECO:0000313" key="3">
    <source>
        <dbReference type="EMBL" id="MCT8973485.1"/>
    </source>
</evidence>
<gene>
    <name evidence="3" type="ORF">MUB46_16605</name>
</gene>
<dbReference type="GO" id="GO:0042602">
    <property type="term" value="F:riboflavin reductase (NADPH) activity"/>
    <property type="evidence" value="ECO:0007669"/>
    <property type="project" value="TreeGrafter"/>
</dbReference>
<reference evidence="3 4" key="1">
    <citation type="submission" date="2022-04" db="EMBL/GenBank/DDBJ databases">
        <authorList>
            <person name="Ye Y.-Q."/>
            <person name="Du Z.-J."/>
        </authorList>
    </citation>
    <scope>NUCLEOTIDE SEQUENCE [LARGE SCALE GENOMIC DNA]</scope>
    <source>
        <strain evidence="3 4">A6E488</strain>
    </source>
</reference>
<dbReference type="EMBL" id="JALIDZ010000007">
    <property type="protein sequence ID" value="MCT8973485.1"/>
    <property type="molecule type" value="Genomic_DNA"/>
</dbReference>
<proteinExistence type="predicted"/>
<accession>A0AAW5QZP3</accession>
<dbReference type="GO" id="GO:0010181">
    <property type="term" value="F:FMN binding"/>
    <property type="evidence" value="ECO:0007669"/>
    <property type="project" value="InterPro"/>
</dbReference>